<evidence type="ECO:0000259" key="1">
    <source>
        <dbReference type="PROSITE" id="PS00463"/>
    </source>
</evidence>
<sequence length="176" mass="19845">MPKDRNSKKATNACIPCRILHRRCIYIEGSGKCERCSISDKPCAYSTRRNKRGPRPRGNIHENTQSILHMPNLEDISIDIKSFIVPSEMIQESTKSILYVSNLEDTIIDIESSTAPSEIIQITDSESIQYFSDECISKLGAVTLTPCPQKQNVEHLCHRGCVIRPVDDIRNPCTLL</sequence>
<dbReference type="SMART" id="SM00066">
    <property type="entry name" value="GAL4"/>
    <property type="match status" value="1"/>
</dbReference>
<dbReference type="InterPro" id="IPR001138">
    <property type="entry name" value="Zn2Cys6_DnaBD"/>
</dbReference>
<dbReference type="Proteomes" id="UP000789342">
    <property type="component" value="Unassembled WGS sequence"/>
</dbReference>
<comment type="caution">
    <text evidence="2">The sequence shown here is derived from an EMBL/GenBank/DDBJ whole genome shotgun (WGS) entry which is preliminary data.</text>
</comment>
<organism evidence="2 3">
    <name type="scientific">Acaulospora morrowiae</name>
    <dbReference type="NCBI Taxonomy" id="94023"/>
    <lineage>
        <taxon>Eukaryota</taxon>
        <taxon>Fungi</taxon>
        <taxon>Fungi incertae sedis</taxon>
        <taxon>Mucoromycota</taxon>
        <taxon>Glomeromycotina</taxon>
        <taxon>Glomeromycetes</taxon>
        <taxon>Diversisporales</taxon>
        <taxon>Acaulosporaceae</taxon>
        <taxon>Acaulospora</taxon>
    </lineage>
</organism>
<evidence type="ECO:0000313" key="3">
    <source>
        <dbReference type="Proteomes" id="UP000789342"/>
    </source>
</evidence>
<dbReference type="AlphaFoldDB" id="A0A9N9DKZ1"/>
<dbReference type="GO" id="GO:0008270">
    <property type="term" value="F:zinc ion binding"/>
    <property type="evidence" value="ECO:0007669"/>
    <property type="project" value="InterPro"/>
</dbReference>
<dbReference type="SUPFAM" id="SSF57701">
    <property type="entry name" value="Zn2/Cys6 DNA-binding domain"/>
    <property type="match status" value="1"/>
</dbReference>
<dbReference type="EMBL" id="CAJVPV010009724">
    <property type="protein sequence ID" value="CAG8644682.1"/>
    <property type="molecule type" value="Genomic_DNA"/>
</dbReference>
<protein>
    <submittedName>
        <fullName evidence="2">6493_t:CDS:1</fullName>
    </submittedName>
</protein>
<reference evidence="2" key="1">
    <citation type="submission" date="2021-06" db="EMBL/GenBank/DDBJ databases">
        <authorList>
            <person name="Kallberg Y."/>
            <person name="Tangrot J."/>
            <person name="Rosling A."/>
        </authorList>
    </citation>
    <scope>NUCLEOTIDE SEQUENCE</scope>
    <source>
        <strain evidence="2">CL551</strain>
    </source>
</reference>
<dbReference type="PROSITE" id="PS00463">
    <property type="entry name" value="ZN2_CY6_FUNGAL_1"/>
    <property type="match status" value="1"/>
</dbReference>
<proteinExistence type="predicted"/>
<dbReference type="GO" id="GO:0000981">
    <property type="term" value="F:DNA-binding transcription factor activity, RNA polymerase II-specific"/>
    <property type="evidence" value="ECO:0007669"/>
    <property type="project" value="InterPro"/>
</dbReference>
<feature type="domain" description="Zn(2)-C6 fungal-type" evidence="1">
    <location>
        <begin position="13"/>
        <end position="43"/>
    </location>
</feature>
<accession>A0A9N9DKZ1</accession>
<dbReference type="InterPro" id="IPR036864">
    <property type="entry name" value="Zn2-C6_fun-type_DNA-bd_sf"/>
</dbReference>
<gene>
    <name evidence="2" type="ORF">AMORRO_LOCUS9680</name>
</gene>
<keyword evidence="3" id="KW-1185">Reference proteome</keyword>
<dbReference type="Gene3D" id="4.10.240.10">
    <property type="entry name" value="Zn(2)-C6 fungal-type DNA-binding domain"/>
    <property type="match status" value="1"/>
</dbReference>
<name>A0A9N9DKZ1_9GLOM</name>
<evidence type="ECO:0000313" key="2">
    <source>
        <dbReference type="EMBL" id="CAG8644682.1"/>
    </source>
</evidence>